<dbReference type="GO" id="GO:0000156">
    <property type="term" value="F:phosphorelay response regulator activity"/>
    <property type="evidence" value="ECO:0007669"/>
    <property type="project" value="InterPro"/>
</dbReference>
<dbReference type="GO" id="GO:0006935">
    <property type="term" value="P:chemotaxis"/>
    <property type="evidence" value="ECO:0007669"/>
    <property type="project" value="InterPro"/>
</dbReference>
<evidence type="ECO:0000259" key="1">
    <source>
        <dbReference type="Pfam" id="PF01339"/>
    </source>
</evidence>
<organism evidence="2 3">
    <name type="scientific">Trichormus variabilis SAG 1403-4b</name>
    <dbReference type="NCBI Taxonomy" id="447716"/>
    <lineage>
        <taxon>Bacteria</taxon>
        <taxon>Bacillati</taxon>
        <taxon>Cyanobacteriota</taxon>
        <taxon>Cyanophyceae</taxon>
        <taxon>Nostocales</taxon>
        <taxon>Nostocaceae</taxon>
        <taxon>Trichormus</taxon>
    </lineage>
</organism>
<dbReference type="Proteomes" id="UP000276103">
    <property type="component" value="Unassembled WGS sequence"/>
</dbReference>
<dbReference type="SUPFAM" id="SSF52738">
    <property type="entry name" value="Methylesterase CheB, C-terminal domain"/>
    <property type="match status" value="1"/>
</dbReference>
<keyword evidence="3" id="KW-1185">Reference proteome</keyword>
<gene>
    <name evidence="2" type="ORF">DSM107003_51150</name>
</gene>
<protein>
    <recommendedName>
        <fullName evidence="1">CheB-type methylesterase domain-containing protein</fullName>
    </recommendedName>
</protein>
<reference evidence="2 3" key="1">
    <citation type="journal article" date="2019" name="Genome Biol. Evol.">
        <title>Day and night: Metabolic profiles and evolutionary relationships of six axenic non-marine cyanobacteria.</title>
        <authorList>
            <person name="Will S.E."/>
            <person name="Henke P."/>
            <person name="Boedeker C."/>
            <person name="Huang S."/>
            <person name="Brinkmann H."/>
            <person name="Rohde M."/>
            <person name="Jarek M."/>
            <person name="Friedl T."/>
            <person name="Seufert S."/>
            <person name="Schumacher M."/>
            <person name="Overmann J."/>
            <person name="Neumann-Schaal M."/>
            <person name="Petersen J."/>
        </authorList>
    </citation>
    <scope>NUCLEOTIDE SEQUENCE [LARGE SCALE GENOMIC DNA]</scope>
    <source>
        <strain evidence="2 3">SAG 1403-4b</strain>
    </source>
</reference>
<dbReference type="GO" id="GO:0005737">
    <property type="term" value="C:cytoplasm"/>
    <property type="evidence" value="ECO:0007669"/>
    <property type="project" value="InterPro"/>
</dbReference>
<accession>A0A3S1CH03</accession>
<proteinExistence type="predicted"/>
<evidence type="ECO:0000313" key="2">
    <source>
        <dbReference type="EMBL" id="RUS92336.1"/>
    </source>
</evidence>
<dbReference type="EMBL" id="RSCM01000032">
    <property type="protein sequence ID" value="RUS92336.1"/>
    <property type="molecule type" value="Genomic_DNA"/>
</dbReference>
<name>A0A3S1CH03_ANAVA</name>
<dbReference type="AlphaFoldDB" id="A0A3S1CH03"/>
<dbReference type="InterPro" id="IPR000673">
    <property type="entry name" value="Sig_transdc_resp-reg_Me-estase"/>
</dbReference>
<evidence type="ECO:0000313" key="3">
    <source>
        <dbReference type="Proteomes" id="UP000276103"/>
    </source>
</evidence>
<dbReference type="InterPro" id="IPR035909">
    <property type="entry name" value="CheB_C"/>
</dbReference>
<sequence>MIVAGKGCNEALEVKAIYKMSGIVIAEDEKTSEFKDMPSAAIKTDKTESSKN</sequence>
<feature type="domain" description="CheB-type methylesterase" evidence="1">
    <location>
        <begin position="2"/>
        <end position="46"/>
    </location>
</feature>
<dbReference type="RefSeq" id="WP_127056893.1">
    <property type="nucleotide sequence ID" value="NZ_RSCM01000032.1"/>
</dbReference>
<dbReference type="GO" id="GO:0008984">
    <property type="term" value="F:protein-glutamate methylesterase activity"/>
    <property type="evidence" value="ECO:0007669"/>
    <property type="project" value="InterPro"/>
</dbReference>
<comment type="caution">
    <text evidence="2">The sequence shown here is derived from an EMBL/GenBank/DDBJ whole genome shotgun (WGS) entry which is preliminary data.</text>
</comment>
<dbReference type="Gene3D" id="3.40.50.180">
    <property type="entry name" value="Methylesterase CheB, C-terminal domain"/>
    <property type="match status" value="1"/>
</dbReference>
<dbReference type="Pfam" id="PF01339">
    <property type="entry name" value="CheB_methylest"/>
    <property type="match status" value="1"/>
</dbReference>
<dbReference type="OrthoDB" id="9793421at2"/>